<accession>A0A836C184</accession>
<dbReference type="SUPFAM" id="SSF49785">
    <property type="entry name" value="Galactose-binding domain-like"/>
    <property type="match status" value="1"/>
</dbReference>
<protein>
    <recommendedName>
        <fullName evidence="3">Pherophorin domain-containing protein</fullName>
    </recommendedName>
</protein>
<evidence type="ECO:0000256" key="1">
    <source>
        <dbReference type="SAM" id="MobiDB-lite"/>
    </source>
</evidence>
<dbReference type="InterPro" id="IPR008979">
    <property type="entry name" value="Galactose-bd-like_sf"/>
</dbReference>
<dbReference type="Pfam" id="PF12499">
    <property type="entry name" value="DUF3707"/>
    <property type="match status" value="1"/>
</dbReference>
<feature type="domain" description="Pherophorin" evidence="3">
    <location>
        <begin position="37"/>
        <end position="191"/>
    </location>
</feature>
<dbReference type="OrthoDB" id="10036721at2759"/>
<evidence type="ECO:0000259" key="3">
    <source>
        <dbReference type="Pfam" id="PF12499"/>
    </source>
</evidence>
<evidence type="ECO:0000313" key="4">
    <source>
        <dbReference type="EMBL" id="KAG2495249.1"/>
    </source>
</evidence>
<sequence>MWRGRGGRLLLSLLIAGSSLTSVSPIRIQTSLLVGQFPHTKCATQSGAHSLLPTVQQEGATSTYCFTVRAGRPSGSCSDLDRIELNVNSGCNTYNTAVWATINGQPTKVPAAFAQPASAPKGASVLRLTRLASSLGAKASAADGARICLTLSPVRNRAGACDSLAKLCAAPAGAAEGTCSAALHGSSAGCCSLSTTTLDKSAGSVVVSSSQSQAPWSLSAFADPQAAWMWSSRGAAQQARETAVSVFSKEIRLESPTAAVLHLVPDNRCDVYLDGDFIASIQEGWERPEGYWQVPMLLRNRRTQLALRCANTYTGKPGGSSAGVLAALVAEGGSVLARSDDSWAVKLSSSLEEKTGAKHDAEDLGGPSTAPWALTDFADASARWIWTSPWATTKAPVSSVIVFSKAVTAPGPTSATLHIAVDSSADVYINNAYVGTALSSKDSVAASQIPVFLPPGSSTISLRATNQWMGWQNQHPAGVLASVVDASGAVLVRTDSSWSWVATAAKPPVLIAPPSPRPTAHHPSSAHSPRTHVSGAGLPHTPLAPGETPAVVISTDQAQLPWGVTTFADPDAVWIWSEAGAATKAREDTVSIFTQQLKLDSPTAAVFHVVVDNKCDIYLDGDFTASIQEGWDRADNYWQVPLVLRNRKTAITLRCANAYTGAPGGSSAGVLASLIAEDGRVLARTDSTWAVKLTTTLDDKAIGSSHAAFELGVAYSYPWYVNSFIDPAASFIWSSDQALYNAPVTSITIFTKTISVPKATKATLHIIADNAADVYVQGSYVGTAMAGWGKHDNYPQLAVSLPAGDVTIALRATNQWVEWRFVENPAGVLAALVDEAGRVLTKTDSSWVWTTKAGALLSLPPTTETAAKGGDSKGALAAGLLPFPGKAASPDHAPGSDMAWANQGQAHAHTHEAVQASAAAYLTTQLPVADQPAFVISTAQNQAPWNVQSFADSEAKWIWSSESAAEHAAEDVVSVFVKEVRIEPATTVHATLHIATDDKCDLYLNGVFTASVIEGWDRANGSSDREGVWKVPLVLRNPTTQLSLRCANRDTGAPLGSPAGLLAALIADDGSVLARTDASWMFRTTSQLEEKTGSKQAAAELGAAWTFPWYASSFADSGAQWIWTVNTAAQQAPVNTVVVFEKWIYLEKPDNVTVHLVADNAADLYVNTHYMGSAISGWSDANYSMVPLGFPAGNHTVSIRATNQWTRFDEQNPAGMLVSLIDSTGAVLAHSDSSWTVATTSSTPL</sequence>
<organism evidence="4 5">
    <name type="scientific">Edaphochlamys debaryana</name>
    <dbReference type="NCBI Taxonomy" id="47281"/>
    <lineage>
        <taxon>Eukaryota</taxon>
        <taxon>Viridiplantae</taxon>
        <taxon>Chlorophyta</taxon>
        <taxon>core chlorophytes</taxon>
        <taxon>Chlorophyceae</taxon>
        <taxon>CS clade</taxon>
        <taxon>Chlamydomonadales</taxon>
        <taxon>Chlamydomonadales incertae sedis</taxon>
        <taxon>Edaphochlamys</taxon>
    </lineage>
</organism>
<gene>
    <name evidence="4" type="ORF">HYH03_006522</name>
</gene>
<evidence type="ECO:0000256" key="2">
    <source>
        <dbReference type="SAM" id="SignalP"/>
    </source>
</evidence>
<proteinExistence type="predicted"/>
<name>A0A836C184_9CHLO</name>
<dbReference type="EMBL" id="JAEHOE010000025">
    <property type="protein sequence ID" value="KAG2495249.1"/>
    <property type="molecule type" value="Genomic_DNA"/>
</dbReference>
<comment type="caution">
    <text evidence="4">The sequence shown here is derived from an EMBL/GenBank/DDBJ whole genome shotgun (WGS) entry which is preliminary data.</text>
</comment>
<feature type="chain" id="PRO_5032796407" description="Pherophorin domain-containing protein" evidence="2">
    <location>
        <begin position="26"/>
        <end position="1245"/>
    </location>
</feature>
<dbReference type="InterPro" id="IPR024616">
    <property type="entry name" value="Pherophorin"/>
</dbReference>
<keyword evidence="5" id="KW-1185">Reference proteome</keyword>
<keyword evidence="2" id="KW-0732">Signal</keyword>
<dbReference type="Proteomes" id="UP000612055">
    <property type="component" value="Unassembled WGS sequence"/>
</dbReference>
<feature type="region of interest" description="Disordered" evidence="1">
    <location>
        <begin position="511"/>
        <end position="548"/>
    </location>
</feature>
<dbReference type="AlphaFoldDB" id="A0A836C184"/>
<reference evidence="4" key="1">
    <citation type="journal article" date="2020" name="bioRxiv">
        <title>Comparative genomics of Chlamydomonas.</title>
        <authorList>
            <person name="Craig R.J."/>
            <person name="Hasan A.R."/>
            <person name="Ness R.W."/>
            <person name="Keightley P.D."/>
        </authorList>
    </citation>
    <scope>NUCLEOTIDE SEQUENCE</scope>
    <source>
        <strain evidence="4">CCAP 11/70</strain>
    </source>
</reference>
<evidence type="ECO:0000313" key="5">
    <source>
        <dbReference type="Proteomes" id="UP000612055"/>
    </source>
</evidence>
<dbReference type="Gene3D" id="2.60.120.260">
    <property type="entry name" value="Galactose-binding domain-like"/>
    <property type="match status" value="6"/>
</dbReference>
<feature type="signal peptide" evidence="2">
    <location>
        <begin position="1"/>
        <end position="25"/>
    </location>
</feature>